<evidence type="ECO:0000256" key="1">
    <source>
        <dbReference type="ARBA" id="ARBA00000085"/>
    </source>
</evidence>
<dbReference type="SMART" id="SM00448">
    <property type="entry name" value="REC"/>
    <property type="match status" value="1"/>
</dbReference>
<dbReference type="PRINTS" id="PR00344">
    <property type="entry name" value="BCTRLSENSOR"/>
</dbReference>
<dbReference type="InterPro" id="IPR003594">
    <property type="entry name" value="HATPase_dom"/>
</dbReference>
<feature type="domain" description="Response regulatory" evidence="6">
    <location>
        <begin position="5"/>
        <end position="121"/>
    </location>
</feature>
<evidence type="ECO:0000256" key="3">
    <source>
        <dbReference type="ARBA" id="ARBA00022553"/>
    </source>
</evidence>
<reference evidence="8" key="1">
    <citation type="submission" date="2016-10" db="EMBL/GenBank/DDBJ databases">
        <authorList>
            <person name="Varghese N."/>
            <person name="Submissions S."/>
        </authorList>
    </citation>
    <scope>NUCLEOTIDE SEQUENCE [LARGE SCALE GENOMIC DNA]</scope>
    <source>
        <strain evidence="8">DSM 22376</strain>
    </source>
</reference>
<evidence type="ECO:0000256" key="4">
    <source>
        <dbReference type="PROSITE-ProRule" id="PRU00169"/>
    </source>
</evidence>
<evidence type="ECO:0000313" key="7">
    <source>
        <dbReference type="EMBL" id="SEA26402.1"/>
    </source>
</evidence>
<dbReference type="Pfam" id="PF00072">
    <property type="entry name" value="Response_reg"/>
    <property type="match status" value="1"/>
</dbReference>
<comment type="catalytic activity">
    <reaction evidence="1">
        <text>ATP + protein L-histidine = ADP + protein N-phospho-L-histidine.</text>
        <dbReference type="EC" id="2.7.13.3"/>
    </reaction>
</comment>
<name>A0A1H3ZT10_9FLAO</name>
<dbReference type="PROSITE" id="PS50109">
    <property type="entry name" value="HIS_KIN"/>
    <property type="match status" value="1"/>
</dbReference>
<dbReference type="InterPro" id="IPR004358">
    <property type="entry name" value="Sig_transdc_His_kin-like_C"/>
</dbReference>
<dbReference type="GO" id="GO:0000155">
    <property type="term" value="F:phosphorelay sensor kinase activity"/>
    <property type="evidence" value="ECO:0007669"/>
    <property type="project" value="InterPro"/>
</dbReference>
<dbReference type="SUPFAM" id="SSF47384">
    <property type="entry name" value="Homodimeric domain of signal transducing histidine kinase"/>
    <property type="match status" value="1"/>
</dbReference>
<dbReference type="OrthoDB" id="9781208at2"/>
<dbReference type="EC" id="2.7.13.3" evidence="2"/>
<dbReference type="InterPro" id="IPR005467">
    <property type="entry name" value="His_kinase_dom"/>
</dbReference>
<evidence type="ECO:0000259" key="6">
    <source>
        <dbReference type="PROSITE" id="PS50110"/>
    </source>
</evidence>
<sequence>MAKNKILLVDDELTLRETIHELLLIENYDVITAGNGQEALDLLDNWTPDLVICDIMMPVMDGYVFHERVKEIKSLSAIPFVFLTAKTEANLMRTCLLSGADDFLCKPFDVSELMGTIKTKLDRFKKIKTVCNNLYIGEKKYLLHEVNTSLNGILGSINLLIENRDNLKKKKVHEFQDNIKISGDRLNRTMQNLFLYQNFIDNELEFPDNSRTNILNSFSSVKEEVQAMYQDSEERIVFKIKESNIKISQKYLDFILFELIDNALKFSGDQAISIVGELFNDTYYSLVIKDAGIGLRQEELKRIDAGQQFNREKREQQGLGLGLFLSKAILKKSEGVFTIVSEENVGTEISLFFPLQDEVI</sequence>
<dbReference type="InterPro" id="IPR003661">
    <property type="entry name" value="HisK_dim/P_dom"/>
</dbReference>
<dbReference type="Gene3D" id="3.30.565.10">
    <property type="entry name" value="Histidine kinase-like ATPase, C-terminal domain"/>
    <property type="match status" value="1"/>
</dbReference>
<dbReference type="CDD" id="cd17574">
    <property type="entry name" value="REC_OmpR"/>
    <property type="match status" value="1"/>
</dbReference>
<dbReference type="Pfam" id="PF02518">
    <property type="entry name" value="HATPase_c"/>
    <property type="match status" value="1"/>
</dbReference>
<dbReference type="RefSeq" id="WP_091085967.1">
    <property type="nucleotide sequence ID" value="NZ_FNRD01000003.1"/>
</dbReference>
<dbReference type="SUPFAM" id="SSF52172">
    <property type="entry name" value="CheY-like"/>
    <property type="match status" value="1"/>
</dbReference>
<dbReference type="PANTHER" id="PTHR43547">
    <property type="entry name" value="TWO-COMPONENT HISTIDINE KINASE"/>
    <property type="match status" value="1"/>
</dbReference>
<dbReference type="Gene3D" id="1.10.287.130">
    <property type="match status" value="1"/>
</dbReference>
<keyword evidence="3 4" id="KW-0597">Phosphoprotein</keyword>
<dbReference type="PANTHER" id="PTHR43547:SF2">
    <property type="entry name" value="HYBRID SIGNAL TRANSDUCTION HISTIDINE KINASE C"/>
    <property type="match status" value="1"/>
</dbReference>
<accession>A0A1H3ZT10</accession>
<dbReference type="STRING" id="150146.SAMN05443667_10342"/>
<proteinExistence type="predicted"/>
<dbReference type="InterPro" id="IPR036097">
    <property type="entry name" value="HisK_dim/P_sf"/>
</dbReference>
<gene>
    <name evidence="7" type="ORF">SAMN05443667_10342</name>
</gene>
<dbReference type="SMART" id="SM00387">
    <property type="entry name" value="HATPase_c"/>
    <property type="match status" value="1"/>
</dbReference>
<dbReference type="InterPro" id="IPR011006">
    <property type="entry name" value="CheY-like_superfamily"/>
</dbReference>
<dbReference type="EMBL" id="FNRD01000003">
    <property type="protein sequence ID" value="SEA26402.1"/>
    <property type="molecule type" value="Genomic_DNA"/>
</dbReference>
<dbReference type="Gene3D" id="3.40.50.2300">
    <property type="match status" value="1"/>
</dbReference>
<protein>
    <recommendedName>
        <fullName evidence="2">histidine kinase</fullName>
        <ecNumber evidence="2">2.7.13.3</ecNumber>
    </recommendedName>
</protein>
<dbReference type="AlphaFoldDB" id="A0A1H3ZT10"/>
<dbReference type="InterPro" id="IPR036890">
    <property type="entry name" value="HATPase_C_sf"/>
</dbReference>
<evidence type="ECO:0000259" key="5">
    <source>
        <dbReference type="PROSITE" id="PS50109"/>
    </source>
</evidence>
<organism evidence="7 8">
    <name type="scientific">Flavobacterium gillisiae</name>
    <dbReference type="NCBI Taxonomy" id="150146"/>
    <lineage>
        <taxon>Bacteria</taxon>
        <taxon>Pseudomonadati</taxon>
        <taxon>Bacteroidota</taxon>
        <taxon>Flavobacteriia</taxon>
        <taxon>Flavobacteriales</taxon>
        <taxon>Flavobacteriaceae</taxon>
        <taxon>Flavobacterium</taxon>
    </lineage>
</organism>
<keyword evidence="7" id="KW-0418">Kinase</keyword>
<evidence type="ECO:0000256" key="2">
    <source>
        <dbReference type="ARBA" id="ARBA00012438"/>
    </source>
</evidence>
<dbReference type="SUPFAM" id="SSF55874">
    <property type="entry name" value="ATPase domain of HSP90 chaperone/DNA topoisomerase II/histidine kinase"/>
    <property type="match status" value="1"/>
</dbReference>
<keyword evidence="8" id="KW-1185">Reference proteome</keyword>
<feature type="domain" description="Histidine kinase" evidence="5">
    <location>
        <begin position="141"/>
        <end position="357"/>
    </location>
</feature>
<dbReference type="PROSITE" id="PS50110">
    <property type="entry name" value="RESPONSE_REGULATORY"/>
    <property type="match status" value="1"/>
</dbReference>
<keyword evidence="7" id="KW-0808">Transferase</keyword>
<dbReference type="InterPro" id="IPR001789">
    <property type="entry name" value="Sig_transdc_resp-reg_receiver"/>
</dbReference>
<feature type="modified residue" description="4-aspartylphosphate" evidence="4">
    <location>
        <position position="54"/>
    </location>
</feature>
<dbReference type="Proteomes" id="UP000198951">
    <property type="component" value="Unassembled WGS sequence"/>
</dbReference>
<dbReference type="CDD" id="cd00082">
    <property type="entry name" value="HisKA"/>
    <property type="match status" value="1"/>
</dbReference>
<evidence type="ECO:0000313" key="8">
    <source>
        <dbReference type="Proteomes" id="UP000198951"/>
    </source>
</evidence>